<dbReference type="InterPro" id="IPR044854">
    <property type="entry name" value="IraM/PmrD"/>
</dbReference>
<dbReference type="Pfam" id="PF11183">
    <property type="entry name" value="PmrD"/>
    <property type="match status" value="1"/>
</dbReference>
<dbReference type="EMBL" id="JALLIR010000001">
    <property type="protein sequence ID" value="MDR9946080.1"/>
    <property type="molecule type" value="Genomic_DNA"/>
</dbReference>
<evidence type="ECO:0000313" key="1">
    <source>
        <dbReference type="EMBL" id="MDR9946080.1"/>
    </source>
</evidence>
<dbReference type="RefSeq" id="WP_059385162.1">
    <property type="nucleotide sequence ID" value="NZ_CP027986.1"/>
</dbReference>
<evidence type="ECO:0000313" key="2">
    <source>
        <dbReference type="Proteomes" id="UP001185068"/>
    </source>
</evidence>
<sequence length="89" mass="9917">MEWRVTDVIELAAVQRYALILCAEQLKLVAVITSSAPVTAGDRLYPVQDAKYLINKDEHKVVKIISAAAFTPLRWKTLQAQSDLDVAAY</sequence>
<dbReference type="Gene3D" id="2.40.50.650">
    <property type="match status" value="1"/>
</dbReference>
<dbReference type="AlphaFoldDB" id="A0AAE4DV02"/>
<gene>
    <name evidence="1" type="ORF">MX989_08310</name>
</gene>
<dbReference type="GeneID" id="72832732"/>
<dbReference type="Proteomes" id="UP001185068">
    <property type="component" value="Unassembled WGS sequence"/>
</dbReference>
<protein>
    <submittedName>
        <fullName evidence="1">Polymyxin B resistance protein pmrD</fullName>
    </submittedName>
</protein>
<name>A0AAE4DV02_9ENTR</name>
<organism evidence="1 2">
    <name type="scientific">Enterobacter sichuanensis</name>
    <dbReference type="NCBI Taxonomy" id="2071710"/>
    <lineage>
        <taxon>Bacteria</taxon>
        <taxon>Pseudomonadati</taxon>
        <taxon>Pseudomonadota</taxon>
        <taxon>Gammaproteobacteria</taxon>
        <taxon>Enterobacterales</taxon>
        <taxon>Enterobacteriaceae</taxon>
        <taxon>Enterobacter</taxon>
        <taxon>Enterobacter cloacae complex</taxon>
    </lineage>
</organism>
<dbReference type="InterPro" id="IPR038679">
    <property type="entry name" value="PmrD_sf"/>
</dbReference>
<comment type="caution">
    <text evidence="1">The sequence shown here is derived from an EMBL/GenBank/DDBJ whole genome shotgun (WGS) entry which is preliminary data.</text>
</comment>
<proteinExistence type="predicted"/>
<reference evidence="1" key="1">
    <citation type="submission" date="2022-11" db="EMBL/GenBank/DDBJ databases">
        <title>blaNDM-1 and qnrB1 co-producing ST413 Enterobacter.</title>
        <authorList>
            <person name="Halder G."/>
            <person name="Chaudhuri B."/>
            <person name="Dutta S."/>
        </authorList>
    </citation>
    <scope>NUCLEOTIDE SEQUENCE</scope>
    <source>
        <strain evidence="1">PEER684</strain>
    </source>
</reference>
<accession>A0AAE4DV02</accession>